<evidence type="ECO:0000313" key="1">
    <source>
        <dbReference type="EMBL" id="EUA44656.1"/>
    </source>
</evidence>
<sequence length="177" mass="20047">MSDIHVSRQFSARHRARNRNLISGLLLAQVSPTEVVRELPIVLRLANQGPEHRTGIVGRQKLRSRTQVVPQVRLKPTEVGWIQLTRGIFEEDIHQDIHLRTPPAIDGLLGDTGRLRNPFHGDSGITPGYQQVVGRVQDRFTRGLAAAMPVSEMTAWRVDLTRSDRLIHRVHRITTLD</sequence>
<dbReference type="AlphaFoldDB" id="A0A829PVS9"/>
<comment type="caution">
    <text evidence="1">The sequence shown here is derived from an EMBL/GenBank/DDBJ whole genome shotgun (WGS) entry which is preliminary data.</text>
</comment>
<accession>A0A829PVS9</accession>
<name>A0A829PVS9_9MYCO</name>
<proteinExistence type="predicted"/>
<dbReference type="Proteomes" id="UP000020103">
    <property type="component" value="Unassembled WGS sequence"/>
</dbReference>
<protein>
    <submittedName>
        <fullName evidence="1">Uncharacterized protein</fullName>
    </submittedName>
</protein>
<organism evidence="1 2">
    <name type="scientific">Mycobacteroides abscessus 21</name>
    <dbReference type="NCBI Taxonomy" id="1299324"/>
    <lineage>
        <taxon>Bacteria</taxon>
        <taxon>Bacillati</taxon>
        <taxon>Actinomycetota</taxon>
        <taxon>Actinomycetes</taxon>
        <taxon>Mycobacteriales</taxon>
        <taxon>Mycobacteriaceae</taxon>
        <taxon>Mycobacteroides</taxon>
        <taxon>Mycobacteroides abscessus</taxon>
    </lineage>
</organism>
<dbReference type="EMBL" id="JAOF01000001">
    <property type="protein sequence ID" value="EUA44656.1"/>
    <property type="molecule type" value="Genomic_DNA"/>
</dbReference>
<evidence type="ECO:0000313" key="2">
    <source>
        <dbReference type="Proteomes" id="UP000020103"/>
    </source>
</evidence>
<gene>
    <name evidence="1" type="ORF">I543_3737</name>
</gene>
<reference evidence="1 2" key="1">
    <citation type="submission" date="2013-12" db="EMBL/GenBank/DDBJ databases">
        <authorList>
            <person name="Madinger N."/>
            <person name="Lenaerts A."/>
            <person name="Ordway D."/>
            <person name="DeGroote M.A."/>
            <person name="Parker T."/>
            <person name="Sizemore C."/>
            <person name="Tallon L.J."/>
            <person name="Sadzewicz L.K."/>
            <person name="Sengamalay N."/>
            <person name="Fraser C.M."/>
            <person name="Hine E."/>
            <person name="Shefchek K.A."/>
            <person name="Das S.P."/>
            <person name="Tettelin H."/>
        </authorList>
    </citation>
    <scope>NUCLEOTIDE SEQUENCE [LARGE SCALE GENOMIC DNA]</scope>
    <source>
        <strain evidence="1 2">21</strain>
    </source>
</reference>